<name>A0A0M0EKY7_KOMEU</name>
<sequence>MIRYQLRCSAGHEFEGWFPGSTAFEQQAKRGLLSCPQCGSADVTRALMAPAVHTAGPQQAGDAAPQPAATPPGHASGGVPDAMIALLQKIRQTVEEHCDDVGDRFAREALDMHRGRSAARGIYGSMTPQEQAELDEEGVDVHAIPWVRRADS</sequence>
<reference evidence="2" key="1">
    <citation type="submission" date="2015-08" db="EMBL/GenBank/DDBJ databases">
        <title>Draft genome sequence of Komagataeibacter europaeus CECT 8546 a cellulose producer strain from vinegar produced by the traditional method.</title>
        <authorList>
            <person name="Poehlein A."/>
            <person name="Valera M.J."/>
            <person name="Haack F.S."/>
            <person name="Mas A."/>
            <person name="Daniel R."/>
            <person name="Streit W.R."/>
            <person name="Mateo E."/>
        </authorList>
    </citation>
    <scope>NUCLEOTIDE SEQUENCE [LARGE SCALE GENOMIC DNA]</scope>
    <source>
        <strain evidence="2">CECT 8546</strain>
    </source>
</reference>
<dbReference type="OrthoDB" id="9799894at2"/>
<dbReference type="STRING" id="33995.KOEU_06240"/>
<evidence type="ECO:0000313" key="2">
    <source>
        <dbReference type="EMBL" id="KON65935.1"/>
    </source>
</evidence>
<dbReference type="RefSeq" id="WP_019084877.1">
    <property type="nucleotide sequence ID" value="NZ_LHUQ01000002.1"/>
</dbReference>
<dbReference type="InterPro" id="IPR009562">
    <property type="entry name" value="DUF1178"/>
</dbReference>
<comment type="caution">
    <text evidence="2">The sequence shown here is derived from an EMBL/GenBank/DDBJ whole genome shotgun (WGS) entry which is preliminary data.</text>
</comment>
<evidence type="ECO:0000256" key="1">
    <source>
        <dbReference type="SAM" id="MobiDB-lite"/>
    </source>
</evidence>
<dbReference type="AlphaFoldDB" id="A0A0M0EKY7"/>
<dbReference type="PATRIC" id="fig|33995.3.peg.690"/>
<accession>A0A0M0EKY7</accession>
<feature type="region of interest" description="Disordered" evidence="1">
    <location>
        <begin position="54"/>
        <end position="79"/>
    </location>
</feature>
<protein>
    <submittedName>
        <fullName evidence="2">Uncharacterized protein</fullName>
    </submittedName>
</protein>
<organism evidence="2 3">
    <name type="scientific">Komagataeibacter europaeus</name>
    <name type="common">Gluconacetobacter europaeus</name>
    <dbReference type="NCBI Taxonomy" id="33995"/>
    <lineage>
        <taxon>Bacteria</taxon>
        <taxon>Pseudomonadati</taxon>
        <taxon>Pseudomonadota</taxon>
        <taxon>Alphaproteobacteria</taxon>
        <taxon>Acetobacterales</taxon>
        <taxon>Acetobacteraceae</taxon>
        <taxon>Komagataeibacter</taxon>
    </lineage>
</organism>
<feature type="compositionally biased region" description="Low complexity" evidence="1">
    <location>
        <begin position="55"/>
        <end position="74"/>
    </location>
</feature>
<evidence type="ECO:0000313" key="3">
    <source>
        <dbReference type="Proteomes" id="UP000037566"/>
    </source>
</evidence>
<dbReference type="Pfam" id="PF06676">
    <property type="entry name" value="DUF1178"/>
    <property type="match status" value="1"/>
</dbReference>
<proteinExistence type="predicted"/>
<dbReference type="Proteomes" id="UP000037566">
    <property type="component" value="Unassembled WGS sequence"/>
</dbReference>
<dbReference type="EMBL" id="LHUQ01000002">
    <property type="protein sequence ID" value="KON65935.1"/>
    <property type="molecule type" value="Genomic_DNA"/>
</dbReference>
<gene>
    <name evidence="2" type="ORF">KOEU_06240</name>
</gene>
<keyword evidence="3" id="KW-1185">Reference proteome</keyword>
<dbReference type="PIRSF" id="PIRSF032131">
    <property type="entry name" value="UCP032131"/>
    <property type="match status" value="1"/>
</dbReference>